<dbReference type="Pfam" id="PF07686">
    <property type="entry name" value="V-set"/>
    <property type="match status" value="1"/>
</dbReference>
<dbReference type="GeneTree" id="ENSGT01150000286938"/>
<dbReference type="InterPro" id="IPR003599">
    <property type="entry name" value="Ig_sub"/>
</dbReference>
<feature type="domain" description="Ig-like" evidence="5">
    <location>
        <begin position="140"/>
        <end position="231"/>
    </location>
</feature>
<dbReference type="InterPro" id="IPR013106">
    <property type="entry name" value="Ig_V-set"/>
</dbReference>
<evidence type="ECO:0000256" key="2">
    <source>
        <dbReference type="ARBA" id="ARBA00023130"/>
    </source>
</evidence>
<dbReference type="SUPFAM" id="SSF48726">
    <property type="entry name" value="Immunoglobulin"/>
    <property type="match status" value="5"/>
</dbReference>
<dbReference type="InterPro" id="IPR007110">
    <property type="entry name" value="Ig-like_dom"/>
</dbReference>
<dbReference type="PROSITE" id="PS50835">
    <property type="entry name" value="IG_LIKE"/>
    <property type="match status" value="5"/>
</dbReference>
<dbReference type="FunFam" id="2.60.40.10:FF:002350">
    <property type="entry name" value="Immunoglobulin heavy variable 1-4"/>
    <property type="match status" value="1"/>
</dbReference>
<dbReference type="FunFam" id="2.60.40.10:FF:001878">
    <property type="entry name" value="Immunoglobulin heavy variable 1-4"/>
    <property type="match status" value="1"/>
</dbReference>
<reference evidence="6" key="3">
    <citation type="submission" date="2025-08" db="UniProtKB">
        <authorList>
            <consortium name="Ensembl"/>
        </authorList>
    </citation>
    <scope>IDENTIFICATION</scope>
</reference>
<accession>A0A3B1KB45</accession>
<dbReference type="InParanoid" id="A0A3B1KB45"/>
<dbReference type="Proteomes" id="UP000018467">
    <property type="component" value="Unassembled WGS sequence"/>
</dbReference>
<dbReference type="SMART" id="SM00407">
    <property type="entry name" value="IGc1"/>
    <property type="match status" value="3"/>
</dbReference>
<reference evidence="7" key="1">
    <citation type="submission" date="2013-03" db="EMBL/GenBank/DDBJ databases">
        <authorList>
            <person name="Jeffery W."/>
            <person name="Warren W."/>
            <person name="Wilson R.K."/>
        </authorList>
    </citation>
    <scope>NUCLEOTIDE SEQUENCE</scope>
    <source>
        <strain evidence="7">female</strain>
    </source>
</reference>
<dbReference type="SMART" id="SM00406">
    <property type="entry name" value="IGv"/>
    <property type="match status" value="1"/>
</dbReference>
<dbReference type="Bgee" id="ENSAMXG00000042410">
    <property type="expression patterns" value="Expressed in mesonephros and 13 other cell types or tissues"/>
</dbReference>
<evidence type="ECO:0000313" key="6">
    <source>
        <dbReference type="Ensembl" id="ENSAMXP00000051161.1"/>
    </source>
</evidence>
<dbReference type="PANTHER" id="PTHR23411">
    <property type="entry name" value="TAPASIN"/>
    <property type="match status" value="1"/>
</dbReference>
<keyword evidence="2" id="KW-1064">Adaptive immunity</keyword>
<dbReference type="InterPro" id="IPR003006">
    <property type="entry name" value="Ig/MHC_CS"/>
</dbReference>
<dbReference type="InterPro" id="IPR036179">
    <property type="entry name" value="Ig-like_dom_sf"/>
</dbReference>
<feature type="domain" description="Ig-like" evidence="5">
    <location>
        <begin position="450"/>
        <end position="553"/>
    </location>
</feature>
<dbReference type="CDD" id="cd05768">
    <property type="entry name" value="IgC1_CH3_IgAGD_CH4_IgAEM"/>
    <property type="match status" value="1"/>
</dbReference>
<keyword evidence="1" id="KW-0391">Immunity</keyword>
<keyword evidence="3" id="KW-0393">Immunoglobulin domain</keyword>
<feature type="domain" description="Ig-like" evidence="5">
    <location>
        <begin position="239"/>
        <end position="338"/>
    </location>
</feature>
<sequence>YEIKQFAVIVVYYTNGQSLTSSESVVEEPGRSVTLSCSVSGFSMGSYWMHWIRQKPGKGLEWIGCIDTGASTYFAQSLQGQFSISKDTSKNMLMLQVKSLKVEDTAVYYCLLHTFNHGDGYFDYWGKGTQVTVSSGQTKPSSIFAVSSCGASSDGFQTLGCVTSGFSPAESLTFSWTGDVTGKVDYPAMKSSDAYTAVSQVQVKNSDWEAKKSFTCKATNQAGSLESKPIQFLRAEPKPATLLLTTPTNAELETGNATFICVASQFSPNKFKFTWKLGDGVLSGKNRQEIVTEEKSTKTFTAVSILEIAANEWIYSYSPVKCEFEHSGSIESLEAKYEGMYTVAFCINLLKVNHFDIIPPSSEDMLVSGAGYLECKATGPKGFNGIRWIRNGQELPSTDEKSDAGTSMSAKTKITYIEWSSGTEYICEVKHSTFVQEVKTYPYQRENGSPSVYLLPPPENTQDNLVTLTCYVKRFYPKDVVVYWLANDEKLNNTEQYQQNTTSVLEVENEQLYSVYSQLVVDAGEWKNGTTFSCLVYHEAIDPTVRMIARSIDNQNNKPTLVSLSMNVPSPCMA</sequence>
<dbReference type="FunFam" id="2.60.40.10:FF:000463">
    <property type="entry name" value="Immunoglobulin heavy constant gamma 1"/>
    <property type="match status" value="1"/>
</dbReference>
<dbReference type="InterPro" id="IPR050380">
    <property type="entry name" value="Immune_Resp_Modulators"/>
</dbReference>
<reference evidence="7" key="2">
    <citation type="journal article" date="2014" name="Nat. Commun.">
        <title>The cavefish genome reveals candidate genes for eye loss.</title>
        <authorList>
            <person name="McGaugh S.E."/>
            <person name="Gross J.B."/>
            <person name="Aken B."/>
            <person name="Blin M."/>
            <person name="Borowsky R."/>
            <person name="Chalopin D."/>
            <person name="Hinaux H."/>
            <person name="Jeffery W.R."/>
            <person name="Keene A."/>
            <person name="Ma L."/>
            <person name="Minx P."/>
            <person name="Murphy D."/>
            <person name="O'Quin K.E."/>
            <person name="Retaux S."/>
            <person name="Rohner N."/>
            <person name="Searle S.M."/>
            <person name="Stahl B.A."/>
            <person name="Tabin C."/>
            <person name="Volff J.N."/>
            <person name="Yoshizawa M."/>
            <person name="Warren W.C."/>
        </authorList>
    </citation>
    <scope>NUCLEOTIDE SEQUENCE [LARGE SCALE GENOMIC DNA]</scope>
    <source>
        <strain evidence="7">female</strain>
    </source>
</reference>
<evidence type="ECO:0000256" key="4">
    <source>
        <dbReference type="ARBA" id="ARBA00043265"/>
    </source>
</evidence>
<protein>
    <recommendedName>
        <fullName evidence="5">Ig-like domain-containing protein</fullName>
    </recommendedName>
</protein>
<dbReference type="GO" id="GO:0019814">
    <property type="term" value="C:immunoglobulin complex"/>
    <property type="evidence" value="ECO:0007669"/>
    <property type="project" value="UniProtKB-KW"/>
</dbReference>
<dbReference type="InterPro" id="IPR003597">
    <property type="entry name" value="Ig_C1-set"/>
</dbReference>
<dbReference type="InterPro" id="IPR013783">
    <property type="entry name" value="Ig-like_fold"/>
</dbReference>
<dbReference type="SMART" id="SM00409">
    <property type="entry name" value="IG"/>
    <property type="match status" value="1"/>
</dbReference>
<dbReference type="GO" id="GO:0002250">
    <property type="term" value="P:adaptive immune response"/>
    <property type="evidence" value="ECO:0007669"/>
    <property type="project" value="UniProtKB-KW"/>
</dbReference>
<evidence type="ECO:0000256" key="1">
    <source>
        <dbReference type="ARBA" id="ARBA00022859"/>
    </source>
</evidence>
<dbReference type="Gene3D" id="2.60.40.10">
    <property type="entry name" value="Immunoglobulins"/>
    <property type="match status" value="5"/>
</dbReference>
<dbReference type="Ensembl" id="ENSAMXT00000046333.1">
    <property type="protein sequence ID" value="ENSAMXP00000051161.1"/>
    <property type="gene ID" value="ENSAMXG00000042410.1"/>
</dbReference>
<dbReference type="Pfam" id="PF07654">
    <property type="entry name" value="C1-set"/>
    <property type="match status" value="4"/>
</dbReference>
<evidence type="ECO:0000313" key="7">
    <source>
        <dbReference type="Proteomes" id="UP000018467"/>
    </source>
</evidence>
<dbReference type="AlphaFoldDB" id="A0A3B1KB45"/>
<evidence type="ECO:0000259" key="5">
    <source>
        <dbReference type="PROSITE" id="PS50835"/>
    </source>
</evidence>
<proteinExistence type="predicted"/>
<evidence type="ECO:0000256" key="3">
    <source>
        <dbReference type="ARBA" id="ARBA00023319"/>
    </source>
</evidence>
<reference evidence="6" key="4">
    <citation type="submission" date="2025-09" db="UniProtKB">
        <authorList>
            <consortium name="Ensembl"/>
        </authorList>
    </citation>
    <scope>IDENTIFICATION</scope>
</reference>
<feature type="domain" description="Ig-like" evidence="5">
    <location>
        <begin position="359"/>
        <end position="439"/>
    </location>
</feature>
<name>A0A3B1KB45_ASTMX</name>
<feature type="domain" description="Ig-like" evidence="5">
    <location>
        <begin position="30"/>
        <end position="134"/>
    </location>
</feature>
<keyword evidence="4" id="KW-1280">Immunoglobulin</keyword>
<keyword evidence="7" id="KW-1185">Reference proteome</keyword>
<organism evidence="6 7">
    <name type="scientific">Astyanax mexicanus</name>
    <name type="common">Blind cave fish</name>
    <name type="synonym">Astyanax fasciatus mexicanus</name>
    <dbReference type="NCBI Taxonomy" id="7994"/>
    <lineage>
        <taxon>Eukaryota</taxon>
        <taxon>Metazoa</taxon>
        <taxon>Chordata</taxon>
        <taxon>Craniata</taxon>
        <taxon>Vertebrata</taxon>
        <taxon>Euteleostomi</taxon>
        <taxon>Actinopterygii</taxon>
        <taxon>Neopterygii</taxon>
        <taxon>Teleostei</taxon>
        <taxon>Ostariophysi</taxon>
        <taxon>Characiformes</taxon>
        <taxon>Characoidei</taxon>
        <taxon>Acestrorhamphidae</taxon>
        <taxon>Acestrorhamphinae</taxon>
        <taxon>Astyanax</taxon>
    </lineage>
</organism>
<dbReference type="PROSITE" id="PS00290">
    <property type="entry name" value="IG_MHC"/>
    <property type="match status" value="2"/>
</dbReference>